<organism evidence="2 3">
    <name type="scientific">Streptacidiphilus alkalitolerans</name>
    <dbReference type="NCBI Taxonomy" id="3342712"/>
    <lineage>
        <taxon>Bacteria</taxon>
        <taxon>Bacillati</taxon>
        <taxon>Actinomycetota</taxon>
        <taxon>Actinomycetes</taxon>
        <taxon>Kitasatosporales</taxon>
        <taxon>Streptomycetaceae</taxon>
        <taxon>Streptacidiphilus</taxon>
    </lineage>
</organism>
<dbReference type="Proteomes" id="UP001592530">
    <property type="component" value="Unassembled WGS sequence"/>
</dbReference>
<dbReference type="RefSeq" id="WP_380549571.1">
    <property type="nucleotide sequence ID" value="NZ_JBHEZY010000002.1"/>
</dbReference>
<dbReference type="InterPro" id="IPR009003">
    <property type="entry name" value="Peptidase_S1_PA"/>
</dbReference>
<evidence type="ECO:0000256" key="1">
    <source>
        <dbReference type="SAM" id="MobiDB-lite"/>
    </source>
</evidence>
<gene>
    <name evidence="2" type="ORF">ACEZDB_06100</name>
</gene>
<protein>
    <submittedName>
        <fullName evidence="2">Uncharacterized protein</fullName>
    </submittedName>
</protein>
<dbReference type="EMBL" id="JBHEZY010000002">
    <property type="protein sequence ID" value="MFC1430233.1"/>
    <property type="molecule type" value="Genomic_DNA"/>
</dbReference>
<feature type="region of interest" description="Disordered" evidence="1">
    <location>
        <begin position="212"/>
        <end position="234"/>
    </location>
</feature>
<reference evidence="2 3" key="1">
    <citation type="submission" date="2024-09" db="EMBL/GenBank/DDBJ databases">
        <authorList>
            <person name="Lee S.D."/>
        </authorList>
    </citation>
    <scope>NUCLEOTIDE SEQUENCE [LARGE SCALE GENOMIC DNA]</scope>
    <source>
        <strain evidence="2 3">N1-3</strain>
    </source>
</reference>
<accession>A0ABV6WW16</accession>
<evidence type="ECO:0000313" key="2">
    <source>
        <dbReference type="EMBL" id="MFC1430233.1"/>
    </source>
</evidence>
<dbReference type="SUPFAM" id="SSF50494">
    <property type="entry name" value="Trypsin-like serine proteases"/>
    <property type="match status" value="1"/>
</dbReference>
<proteinExistence type="predicted"/>
<evidence type="ECO:0000313" key="3">
    <source>
        <dbReference type="Proteomes" id="UP001592530"/>
    </source>
</evidence>
<name>A0ABV6WW16_9ACTN</name>
<comment type="caution">
    <text evidence="2">The sequence shown here is derived from an EMBL/GenBank/DDBJ whole genome shotgun (WGS) entry which is preliminary data.</text>
</comment>
<sequence length="295" mass="31446">MGNDEYWVVVCRGETVLGGGVLLTRHHALTADPYQRGLPAEENSVRLFTANGDRLYGTVIEANPTMGLALVSVAAHPRQDLATPRMDHAVKGDEWQAPYRPSQLVRRLSGTVDAVTHEPGDGSERPHTTIQLTCDRIPDQYTGYRGGPVERRTHGTVPALVGILTSPEAASSAVAPGAPDTLTAGAIDSAMDVFEGLSAYTLAQWLVGVRDDPTAPAEPQQNGTPPVADASAATRTRRQALDDQLEIGNRGMEILDGWVKLKSIEPLDATPYRLAIADALVEAVTDAISRTGGEL</sequence>